<evidence type="ECO:0000256" key="2">
    <source>
        <dbReference type="ARBA" id="ARBA00022679"/>
    </source>
</evidence>
<dbReference type="GO" id="GO:0008168">
    <property type="term" value="F:methyltransferase activity"/>
    <property type="evidence" value="ECO:0007669"/>
    <property type="project" value="UniProtKB-KW"/>
</dbReference>
<organism evidence="8 9">
    <name type="scientific">Glycomyces rhizosphaerae</name>
    <dbReference type="NCBI Taxonomy" id="2054422"/>
    <lineage>
        <taxon>Bacteria</taxon>
        <taxon>Bacillati</taxon>
        <taxon>Actinomycetota</taxon>
        <taxon>Actinomycetes</taxon>
        <taxon>Glycomycetales</taxon>
        <taxon>Glycomycetaceae</taxon>
        <taxon>Glycomyces</taxon>
    </lineage>
</organism>
<dbReference type="PANTHER" id="PTHR22807">
    <property type="entry name" value="NOP2 YEAST -RELATED NOL1/NOP2/FMU SUN DOMAIN-CONTAINING"/>
    <property type="match status" value="1"/>
</dbReference>
<dbReference type="Gene3D" id="3.40.50.150">
    <property type="entry name" value="Vaccinia Virus protein VP39"/>
    <property type="match status" value="1"/>
</dbReference>
<dbReference type="GO" id="GO:0032259">
    <property type="term" value="P:methylation"/>
    <property type="evidence" value="ECO:0007669"/>
    <property type="project" value="UniProtKB-KW"/>
</dbReference>
<feature type="binding site" evidence="5">
    <location>
        <position position="338"/>
    </location>
    <ligand>
        <name>S-adenosyl-L-methionine</name>
        <dbReference type="ChEBI" id="CHEBI:59789"/>
    </ligand>
</feature>
<keyword evidence="3 5" id="KW-0949">S-adenosyl-L-methionine</keyword>
<dbReference type="CDD" id="cd02440">
    <property type="entry name" value="AdoMet_MTases"/>
    <property type="match status" value="1"/>
</dbReference>
<dbReference type="InterPro" id="IPR023267">
    <property type="entry name" value="RCMT"/>
</dbReference>
<dbReference type="RefSeq" id="WP_387977804.1">
    <property type="nucleotide sequence ID" value="NZ_JBHRWO010000014.1"/>
</dbReference>
<feature type="binding site" evidence="5">
    <location>
        <position position="314"/>
    </location>
    <ligand>
        <name>S-adenosyl-L-methionine</name>
        <dbReference type="ChEBI" id="CHEBI:59789"/>
    </ligand>
</feature>
<reference evidence="9" key="1">
    <citation type="journal article" date="2019" name="Int. J. Syst. Evol. Microbiol.">
        <title>The Global Catalogue of Microorganisms (GCM) 10K type strain sequencing project: providing services to taxonomists for standard genome sequencing and annotation.</title>
        <authorList>
            <consortium name="The Broad Institute Genomics Platform"/>
            <consortium name="The Broad Institute Genome Sequencing Center for Infectious Disease"/>
            <person name="Wu L."/>
            <person name="Ma J."/>
        </authorList>
    </citation>
    <scope>NUCLEOTIDE SEQUENCE [LARGE SCALE GENOMIC DNA]</scope>
    <source>
        <strain evidence="9">CGMCC 4.7396</strain>
    </source>
</reference>
<evidence type="ECO:0000256" key="4">
    <source>
        <dbReference type="ARBA" id="ARBA00022884"/>
    </source>
</evidence>
<feature type="active site" description="Nucleophile" evidence="5">
    <location>
        <position position="407"/>
    </location>
</feature>
<dbReference type="InterPro" id="IPR035926">
    <property type="entry name" value="NusB-like_sf"/>
</dbReference>
<proteinExistence type="inferred from homology"/>
<dbReference type="InterPro" id="IPR001678">
    <property type="entry name" value="MeTrfase_RsmB-F_NOP2_dom"/>
</dbReference>
<comment type="similarity">
    <text evidence="5">Belongs to the class I-like SAM-binding methyltransferase superfamily. RsmB/NOP family.</text>
</comment>
<keyword evidence="4 5" id="KW-0694">RNA-binding</keyword>
<dbReference type="InterPro" id="IPR049560">
    <property type="entry name" value="MeTrfase_RsmB-F_NOP2_cat"/>
</dbReference>
<dbReference type="EMBL" id="JBHRWO010000014">
    <property type="protein sequence ID" value="MFC3494227.1"/>
    <property type="molecule type" value="Genomic_DNA"/>
</dbReference>
<gene>
    <name evidence="8" type="ORF">ACFO8M_17225</name>
</gene>
<dbReference type="PRINTS" id="PR02008">
    <property type="entry name" value="RCMTFAMILY"/>
</dbReference>
<dbReference type="InterPro" id="IPR029063">
    <property type="entry name" value="SAM-dependent_MTases_sf"/>
</dbReference>
<comment type="caution">
    <text evidence="8">The sequence shown here is derived from an EMBL/GenBank/DDBJ whole genome shotgun (WGS) entry which is preliminary data.</text>
</comment>
<evidence type="ECO:0000313" key="8">
    <source>
        <dbReference type="EMBL" id="MFC3494227.1"/>
    </source>
</evidence>
<evidence type="ECO:0000256" key="5">
    <source>
        <dbReference type="PROSITE-ProRule" id="PRU01023"/>
    </source>
</evidence>
<keyword evidence="2 5" id="KW-0808">Transferase</keyword>
<dbReference type="PANTHER" id="PTHR22807:SF53">
    <property type="entry name" value="RIBOSOMAL RNA SMALL SUBUNIT METHYLTRANSFERASE B-RELATED"/>
    <property type="match status" value="1"/>
</dbReference>
<accession>A0ABV7Q2Y9</accession>
<evidence type="ECO:0000259" key="7">
    <source>
        <dbReference type="PROSITE" id="PS51686"/>
    </source>
</evidence>
<feature type="binding site" evidence="5">
    <location>
        <begin position="289"/>
        <end position="295"/>
    </location>
    <ligand>
        <name>S-adenosyl-L-methionine</name>
        <dbReference type="ChEBI" id="CHEBI:59789"/>
    </ligand>
</feature>
<protein>
    <submittedName>
        <fullName evidence="8">RsmB/NOP family class I SAM-dependent RNA methyltransferase</fullName>
        <ecNumber evidence="8">2.1.1.-</ecNumber>
    </submittedName>
</protein>
<dbReference type="PROSITE" id="PS51686">
    <property type="entry name" value="SAM_MT_RSMB_NOP"/>
    <property type="match status" value="1"/>
</dbReference>
<dbReference type="Pfam" id="PF01189">
    <property type="entry name" value="Methyltr_RsmB-F"/>
    <property type="match status" value="1"/>
</dbReference>
<name>A0ABV7Q2Y9_9ACTN</name>
<dbReference type="Gene3D" id="3.30.70.1170">
    <property type="entry name" value="Sun protein, domain 3"/>
    <property type="match status" value="1"/>
</dbReference>
<evidence type="ECO:0000313" key="9">
    <source>
        <dbReference type="Proteomes" id="UP001595712"/>
    </source>
</evidence>
<dbReference type="SUPFAM" id="SSF48013">
    <property type="entry name" value="NusB-like"/>
    <property type="match status" value="1"/>
</dbReference>
<evidence type="ECO:0000256" key="3">
    <source>
        <dbReference type="ARBA" id="ARBA00022691"/>
    </source>
</evidence>
<evidence type="ECO:0000256" key="6">
    <source>
        <dbReference type="SAM" id="MobiDB-lite"/>
    </source>
</evidence>
<evidence type="ECO:0000256" key="1">
    <source>
        <dbReference type="ARBA" id="ARBA00022603"/>
    </source>
</evidence>
<keyword evidence="1 5" id="KW-0489">Methyltransferase</keyword>
<keyword evidence="9" id="KW-1185">Reference proteome</keyword>
<feature type="region of interest" description="Disordered" evidence="6">
    <location>
        <begin position="1"/>
        <end position="29"/>
    </location>
</feature>
<feature type="domain" description="SAM-dependent MTase RsmB/NOP-type" evidence="7">
    <location>
        <begin position="164"/>
        <end position="468"/>
    </location>
</feature>
<feature type="binding site" evidence="5">
    <location>
        <position position="354"/>
    </location>
    <ligand>
        <name>S-adenosyl-L-methionine</name>
        <dbReference type="ChEBI" id="CHEBI:59789"/>
    </ligand>
</feature>
<dbReference type="InterPro" id="IPR006027">
    <property type="entry name" value="NusB_RsmB_TIM44"/>
</dbReference>
<dbReference type="EC" id="2.1.1.-" evidence="8"/>
<dbReference type="Gene3D" id="1.10.940.10">
    <property type="entry name" value="NusB-like"/>
    <property type="match status" value="1"/>
</dbReference>
<dbReference type="Proteomes" id="UP001595712">
    <property type="component" value="Unassembled WGS sequence"/>
</dbReference>
<dbReference type="SUPFAM" id="SSF53335">
    <property type="entry name" value="S-adenosyl-L-methionine-dependent methyltransferases"/>
    <property type="match status" value="1"/>
</dbReference>
<dbReference type="Pfam" id="PF01029">
    <property type="entry name" value="NusB"/>
    <property type="match status" value="1"/>
</dbReference>
<sequence length="471" mass="50490">MGPRPPNREPGVHMSDKRNRRREAERDLPKVNPRRVAFDAINAVTADNAYANLVLPRMIAETDNSGRDAALATELTYGTLRSLGTLEAILAAASGREIRQLQQDLVDALCLGAYQLLYMRIPAHAAVATTVSLVKAAVSPRVSGLANAVLRKVAAKDLDEWTAELATGDRRHDLSLRYAHPEWITAEFEAVLGPEELPAALEADNVAPPVHLCAKPGRITKGDLSRESRGGGHGQWSPYAVYMPSGDPGRLPAVVTGLAHVQDEGSQLVALQLAEAPLEGSDKTWVDLCAGPGGKTGLLGAVAAQRGATIDAVEIQQHRAELVAKAARGLPVTVHTGDGREYGKANSADRVLVDAPCSGLGALRRRPEARWRKQRSDIDDLVPLQRELLASGLRLARPGGIVAYVTCSPVGAETVEVVESVLKAGGAELVRPEWLTGRVPGSERGEFVQLWPHRHGTDAMFLALLRKTGNR</sequence>